<dbReference type="AlphaFoldDB" id="A0A7J8D782"/>
<evidence type="ECO:0000313" key="3">
    <source>
        <dbReference type="Proteomes" id="UP000593571"/>
    </source>
</evidence>
<reference evidence="2 3" key="1">
    <citation type="journal article" date="2020" name="Nature">
        <title>Six reference-quality genomes reveal evolution of bat adaptations.</title>
        <authorList>
            <person name="Jebb D."/>
            <person name="Huang Z."/>
            <person name="Pippel M."/>
            <person name="Hughes G.M."/>
            <person name="Lavrichenko K."/>
            <person name="Devanna P."/>
            <person name="Winkler S."/>
            <person name="Jermiin L.S."/>
            <person name="Skirmuntt E.C."/>
            <person name="Katzourakis A."/>
            <person name="Burkitt-Gray L."/>
            <person name="Ray D.A."/>
            <person name="Sullivan K.A.M."/>
            <person name="Roscito J.G."/>
            <person name="Kirilenko B.M."/>
            <person name="Davalos L.M."/>
            <person name="Corthals A.P."/>
            <person name="Power M.L."/>
            <person name="Jones G."/>
            <person name="Ransome R.D."/>
            <person name="Dechmann D.K.N."/>
            <person name="Locatelli A.G."/>
            <person name="Puechmaille S.J."/>
            <person name="Fedrigo O."/>
            <person name="Jarvis E.D."/>
            <person name="Hiller M."/>
            <person name="Vernes S.C."/>
            <person name="Myers E.W."/>
            <person name="Teeling E.C."/>
        </authorList>
    </citation>
    <scope>NUCLEOTIDE SEQUENCE [LARGE SCALE GENOMIC DNA]</scope>
    <source>
        <strain evidence="2">MRouAeg1</strain>
        <tissue evidence="2">Muscle</tissue>
    </source>
</reference>
<gene>
    <name evidence="2" type="ORF">HJG63_008804</name>
</gene>
<proteinExistence type="predicted"/>
<evidence type="ECO:0000313" key="2">
    <source>
        <dbReference type="EMBL" id="KAF6418782.1"/>
    </source>
</evidence>
<feature type="compositionally biased region" description="Basic residues" evidence="1">
    <location>
        <begin position="1"/>
        <end position="10"/>
    </location>
</feature>
<evidence type="ECO:0000256" key="1">
    <source>
        <dbReference type="SAM" id="MobiDB-lite"/>
    </source>
</evidence>
<feature type="compositionally biased region" description="Basic and acidic residues" evidence="1">
    <location>
        <begin position="11"/>
        <end position="20"/>
    </location>
</feature>
<comment type="caution">
    <text evidence="2">The sequence shown here is derived from an EMBL/GenBank/DDBJ whole genome shotgun (WGS) entry which is preliminary data.</text>
</comment>
<name>A0A7J8D782_ROUAE</name>
<protein>
    <submittedName>
        <fullName evidence="2">Uncharacterized protein</fullName>
    </submittedName>
</protein>
<feature type="region of interest" description="Disordered" evidence="1">
    <location>
        <begin position="1"/>
        <end position="20"/>
    </location>
</feature>
<dbReference type="EMBL" id="JACASE010000013">
    <property type="protein sequence ID" value="KAF6418782.1"/>
    <property type="molecule type" value="Genomic_DNA"/>
</dbReference>
<accession>A0A7J8D782</accession>
<keyword evidence="3" id="KW-1185">Reference proteome</keyword>
<sequence length="132" mass="14678">MRHSLHRHAPHVREEARGDAVTRGTETWHLRSAWRQEPHGGPSACRRLRCCHRFSEHFQQGTHTAHFQTLAWGPLPGGPLPGGPLPGVPVTEQLVTGQFPGGLWRTWVMRKETGASYDGACKAIGFSQTCDH</sequence>
<dbReference type="Proteomes" id="UP000593571">
    <property type="component" value="Unassembled WGS sequence"/>
</dbReference>
<organism evidence="2 3">
    <name type="scientific">Rousettus aegyptiacus</name>
    <name type="common">Egyptian fruit bat</name>
    <name type="synonym">Pteropus aegyptiacus</name>
    <dbReference type="NCBI Taxonomy" id="9407"/>
    <lineage>
        <taxon>Eukaryota</taxon>
        <taxon>Metazoa</taxon>
        <taxon>Chordata</taxon>
        <taxon>Craniata</taxon>
        <taxon>Vertebrata</taxon>
        <taxon>Euteleostomi</taxon>
        <taxon>Mammalia</taxon>
        <taxon>Eutheria</taxon>
        <taxon>Laurasiatheria</taxon>
        <taxon>Chiroptera</taxon>
        <taxon>Yinpterochiroptera</taxon>
        <taxon>Pteropodoidea</taxon>
        <taxon>Pteropodidae</taxon>
        <taxon>Rousettinae</taxon>
        <taxon>Rousettus</taxon>
    </lineage>
</organism>